<evidence type="ECO:0000313" key="1">
    <source>
        <dbReference type="EMBL" id="AKH40364.1"/>
    </source>
</evidence>
<organism evidence="1">
    <name type="scientific">Kallithea virus</name>
    <dbReference type="NCBI Taxonomy" id="1654582"/>
    <lineage>
        <taxon>Viruses</taxon>
        <taxon>Viruses incertae sedis</taxon>
        <taxon>Naldaviricetes</taxon>
        <taxon>Lefavirales</taxon>
        <taxon>Nudiviridae</taxon>
        <taxon>Alphanudivirus</taxon>
        <taxon>Alphanudivirus dromelanogasteris</taxon>
    </lineage>
</organism>
<sequence length="215" mass="25191">MSEAYYFDESIFTTGESFLPFNHVNVYNKADRFLVERANLQMGYEVQCEQSRQQRYLQYQLPEQEPKSLPDVVVNLNPKKPCRGINIYSFNIANNRIEKTISFNQIKVSNASIVESDMKPVMIEEYDTPNSIYTVGDLTPFESAIMIKYYTINNANVTITQHLYLTIEKFFDNVRNWFDYKSNGSIQNQYGEIWFENKIINVPLMFADPTVVDIY</sequence>
<dbReference type="EMBL" id="KP714103">
    <property type="protein sequence ID" value="AKH40364.1"/>
    <property type="molecule type" value="Genomic_DNA"/>
</dbReference>
<protein>
    <submittedName>
        <fullName evidence="1">Putative gp97-like protein</fullName>
    </submittedName>
</protein>
<proteinExistence type="predicted"/>
<name>A0A0F7KMW3_9VIRU</name>
<accession>A0A0F7KMW3</accession>
<reference evidence="1" key="1">
    <citation type="journal article" date="2015" name="PLoS Biol.">
        <title>The Discovery, Distribution, and Evolution of Viruses Associated with Drosophila melanogaster.</title>
        <authorList>
            <person name="Webster C.L."/>
            <person name="Waldron F.M."/>
            <person name="Robertson S."/>
            <person name="Crowson D."/>
            <person name="Ferrari G."/>
            <person name="Quintana J.F."/>
            <person name="Brouqui J.M."/>
            <person name="Bayne E.H."/>
            <person name="Longdon B."/>
            <person name="Buck A.H."/>
            <person name="Lazzaro B.P."/>
            <person name="Akorli J."/>
            <person name="Haddrill P.R."/>
            <person name="Obbard D.J."/>
        </authorList>
    </citation>
    <scope>NUCLEOTIDE SEQUENCE</scope>
</reference>